<proteinExistence type="predicted"/>
<feature type="transmembrane region" description="Helical" evidence="1">
    <location>
        <begin position="97"/>
        <end position="119"/>
    </location>
</feature>
<evidence type="ECO:0000313" key="3">
    <source>
        <dbReference type="Proteomes" id="UP000823904"/>
    </source>
</evidence>
<dbReference type="Proteomes" id="UP000823904">
    <property type="component" value="Unassembled WGS sequence"/>
</dbReference>
<reference evidence="2" key="1">
    <citation type="journal article" date="2021" name="PeerJ">
        <title>Extensive microbial diversity within the chicken gut microbiome revealed by metagenomics and culture.</title>
        <authorList>
            <person name="Gilroy R."/>
            <person name="Ravi A."/>
            <person name="Getino M."/>
            <person name="Pursley I."/>
            <person name="Horton D.L."/>
            <person name="Alikhan N.F."/>
            <person name="Baker D."/>
            <person name="Gharbi K."/>
            <person name="Hall N."/>
            <person name="Watson M."/>
            <person name="Adriaenssens E.M."/>
            <person name="Foster-Nyarko E."/>
            <person name="Jarju S."/>
            <person name="Secka A."/>
            <person name="Antonio M."/>
            <person name="Oren A."/>
            <person name="Chaudhuri R.R."/>
            <person name="La Ragione R."/>
            <person name="Hildebrand F."/>
            <person name="Pallen M.J."/>
        </authorList>
    </citation>
    <scope>NUCLEOTIDE SEQUENCE</scope>
    <source>
        <strain evidence="2">ChiSjej3B21-8574</strain>
    </source>
</reference>
<gene>
    <name evidence="2" type="ORF">H9754_02980</name>
</gene>
<sequence length="369" mass="42522">MRYKKCPICDEKLRNGVCPVCGYDFKRLEKKQNPESRHWDVLEQDPGTQEPVFVHEEKKCGKKKKDRKKWSRYKKRMETQRVRRNTAGRRNSRRTGLIILIVIILLVSGILPFIGNMVFQGISDVKDEVQYRFFDETDSGDTVESDPYRNTTYALDTQGEHFETELTAGEYLVGADLPEGIYQVSVEEGKTALLARNQEQRISLYDFYKADAEDDDGFYKKSEEIRLYTGTYLRIDGAGTMRLETDSAKGEYQLVGNPLKENVAVKGTMTAGKDFPAGSYDIVCRKNRGTVQTLYQITENGAEYTTDYNMIASGANDVWGDPERYQQVYFYDGMRIKVPDDMEVELEPSVYTRPENAVEYRFYEQTNGN</sequence>
<keyword evidence="1" id="KW-1133">Transmembrane helix</keyword>
<evidence type="ECO:0000313" key="2">
    <source>
        <dbReference type="EMBL" id="HJC49538.1"/>
    </source>
</evidence>
<reference evidence="2" key="2">
    <citation type="submission" date="2021-04" db="EMBL/GenBank/DDBJ databases">
        <authorList>
            <person name="Gilroy R."/>
        </authorList>
    </citation>
    <scope>NUCLEOTIDE SEQUENCE</scope>
    <source>
        <strain evidence="2">ChiSjej3B21-8574</strain>
    </source>
</reference>
<keyword evidence="1" id="KW-0812">Transmembrane</keyword>
<keyword evidence="1" id="KW-0472">Membrane</keyword>
<comment type="caution">
    <text evidence="2">The sequence shown here is derived from an EMBL/GenBank/DDBJ whole genome shotgun (WGS) entry which is preliminary data.</text>
</comment>
<dbReference type="EMBL" id="DWWD01000016">
    <property type="protein sequence ID" value="HJC49538.1"/>
    <property type="molecule type" value="Genomic_DNA"/>
</dbReference>
<dbReference type="AlphaFoldDB" id="A0A9D2PH51"/>
<name>A0A9D2PH51_9FIRM</name>
<evidence type="ECO:0000256" key="1">
    <source>
        <dbReference type="SAM" id="Phobius"/>
    </source>
</evidence>
<protein>
    <submittedName>
        <fullName evidence="2">Uncharacterized protein</fullName>
    </submittedName>
</protein>
<organism evidence="2 3">
    <name type="scientific">Candidatus Anaerostipes avistercoris</name>
    <dbReference type="NCBI Taxonomy" id="2838462"/>
    <lineage>
        <taxon>Bacteria</taxon>
        <taxon>Bacillati</taxon>
        <taxon>Bacillota</taxon>
        <taxon>Clostridia</taxon>
        <taxon>Lachnospirales</taxon>
        <taxon>Lachnospiraceae</taxon>
        <taxon>Anaerostipes</taxon>
    </lineage>
</organism>
<accession>A0A9D2PH51</accession>